<dbReference type="InterPro" id="IPR036291">
    <property type="entry name" value="NAD(P)-bd_dom_sf"/>
</dbReference>
<name>A0A974WH39_9BACT</name>
<feature type="domain" description="Saccharopine dehydrogenase NADP binding" evidence="1">
    <location>
        <begin position="4"/>
        <end position="122"/>
    </location>
</feature>
<protein>
    <submittedName>
        <fullName evidence="2">Saccharopine dehydrogenase NADP-binding domain-containing protein</fullName>
    </submittedName>
</protein>
<keyword evidence="3" id="KW-1185">Reference proteome</keyword>
<evidence type="ECO:0000313" key="2">
    <source>
        <dbReference type="EMBL" id="QSE98236.1"/>
    </source>
</evidence>
<dbReference type="EMBL" id="CP070608">
    <property type="protein sequence ID" value="QSE98236.1"/>
    <property type="molecule type" value="Genomic_DNA"/>
</dbReference>
<dbReference type="RefSeq" id="WP_205722747.1">
    <property type="nucleotide sequence ID" value="NZ_CP070608.1"/>
</dbReference>
<accession>A0A974WH39</accession>
<dbReference type="Gene3D" id="3.40.50.720">
    <property type="entry name" value="NAD(P)-binding Rossmann-like Domain"/>
    <property type="match status" value="1"/>
</dbReference>
<dbReference type="PANTHER" id="PTHR43781:SF1">
    <property type="entry name" value="SACCHAROPINE DEHYDROGENASE"/>
    <property type="match status" value="1"/>
</dbReference>
<evidence type="ECO:0000313" key="3">
    <source>
        <dbReference type="Proteomes" id="UP000662783"/>
    </source>
</evidence>
<dbReference type="AlphaFoldDB" id="A0A974WH39"/>
<proteinExistence type="predicted"/>
<organism evidence="2 3">
    <name type="scientific">Fulvivirga lutea</name>
    <dbReference type="NCBI Taxonomy" id="2810512"/>
    <lineage>
        <taxon>Bacteria</taxon>
        <taxon>Pseudomonadati</taxon>
        <taxon>Bacteroidota</taxon>
        <taxon>Cytophagia</taxon>
        <taxon>Cytophagales</taxon>
        <taxon>Fulvivirgaceae</taxon>
        <taxon>Fulvivirga</taxon>
    </lineage>
</organism>
<dbReference type="InterPro" id="IPR005097">
    <property type="entry name" value="Sacchrp_dh_NADP-bd"/>
</dbReference>
<evidence type="ECO:0000259" key="1">
    <source>
        <dbReference type="Pfam" id="PF03435"/>
    </source>
</evidence>
<gene>
    <name evidence="2" type="ORF">JR347_03920</name>
</gene>
<dbReference type="KEGG" id="fuv:JR347_03920"/>
<sequence>MKDILIYGSYGYTGKLIVEEALAKGLKPTLAGRNEKAVKAQADETKLDYLVFDLSEEDKLNKALADHKIIIHCAGPFIHTAEQVAKACIKNKTHYLDITGEFQVFEALKNMSSKAEEAGIMLLPGAGFDVVPSDCLANHLKAKLPTATNLTLAFTGLGGGLSRGTAKTMVENSHEGQTVRKNGELVSSSISTANINYGEFEQISLGISWGDISSAYFSTGIPNIEVFMGSHEKQIKQVKTMAWFRPLLKLRFVKSYLQKQIDKKPAGPSDEKREKGKMFLWGKVSIGNESVEARLNTPNGYTLTASTSVLIAKKILDENFKTGFQTPASAYGSGLILEVPDTKLTD</sequence>
<dbReference type="Pfam" id="PF03435">
    <property type="entry name" value="Sacchrp_dh_NADP"/>
    <property type="match status" value="1"/>
</dbReference>
<dbReference type="PANTHER" id="PTHR43781">
    <property type="entry name" value="SACCHAROPINE DEHYDROGENASE"/>
    <property type="match status" value="1"/>
</dbReference>
<dbReference type="SUPFAM" id="SSF51735">
    <property type="entry name" value="NAD(P)-binding Rossmann-fold domains"/>
    <property type="match status" value="1"/>
</dbReference>
<reference evidence="2" key="1">
    <citation type="submission" date="2021-02" db="EMBL/GenBank/DDBJ databases">
        <title>Fulvivirga sp. S481 isolated from sea water.</title>
        <authorList>
            <person name="Bae S.S."/>
            <person name="Baek K."/>
        </authorList>
    </citation>
    <scope>NUCLEOTIDE SEQUENCE</scope>
    <source>
        <strain evidence="2">S481</strain>
    </source>
</reference>
<dbReference type="Proteomes" id="UP000662783">
    <property type="component" value="Chromosome"/>
</dbReference>